<evidence type="ECO:0000313" key="3">
    <source>
        <dbReference type="Proteomes" id="UP000823749"/>
    </source>
</evidence>
<proteinExistence type="predicted"/>
<gene>
    <name evidence="2" type="ORF">RHGRI_000594</name>
</gene>
<accession>A0AAV6LI67</accession>
<sequence length="165" mass="19456">MMPYGPRWSQLSKYGLKNDYSVPTTPDSEKVSTMWSDICSKNSLIKDMLQEGEEPAWNLLFKRRLRVWQEEQKQRLLQKLQGYQMDRSRDDIMEWRWNANKIFSLSSAYAEWENQMQNQNGWLSVIWRNLCPPKIEVFVRQAVQNRIATGSILCSRGIFASGNDL</sequence>
<evidence type="ECO:0000259" key="1">
    <source>
        <dbReference type="Pfam" id="PF13966"/>
    </source>
</evidence>
<protein>
    <recommendedName>
        <fullName evidence="1">Reverse transcriptase zinc-binding domain-containing protein</fullName>
    </recommendedName>
</protein>
<dbReference type="EMBL" id="JACTNZ010000001">
    <property type="protein sequence ID" value="KAG5564452.1"/>
    <property type="molecule type" value="Genomic_DNA"/>
</dbReference>
<feature type="domain" description="Reverse transcriptase zinc-binding" evidence="1">
    <location>
        <begin position="103"/>
        <end position="158"/>
    </location>
</feature>
<dbReference type="Proteomes" id="UP000823749">
    <property type="component" value="Chromosome 1"/>
</dbReference>
<name>A0AAV6LI67_9ERIC</name>
<reference evidence="2" key="1">
    <citation type="submission" date="2020-08" db="EMBL/GenBank/DDBJ databases">
        <title>Plant Genome Project.</title>
        <authorList>
            <person name="Zhang R.-G."/>
        </authorList>
    </citation>
    <scope>NUCLEOTIDE SEQUENCE</scope>
    <source>
        <strain evidence="2">WSP0</strain>
        <tissue evidence="2">Leaf</tissue>
    </source>
</reference>
<dbReference type="Pfam" id="PF13966">
    <property type="entry name" value="zf-RVT"/>
    <property type="match status" value="1"/>
</dbReference>
<comment type="caution">
    <text evidence="2">The sequence shown here is derived from an EMBL/GenBank/DDBJ whole genome shotgun (WGS) entry which is preliminary data.</text>
</comment>
<organism evidence="2 3">
    <name type="scientific">Rhododendron griersonianum</name>
    <dbReference type="NCBI Taxonomy" id="479676"/>
    <lineage>
        <taxon>Eukaryota</taxon>
        <taxon>Viridiplantae</taxon>
        <taxon>Streptophyta</taxon>
        <taxon>Embryophyta</taxon>
        <taxon>Tracheophyta</taxon>
        <taxon>Spermatophyta</taxon>
        <taxon>Magnoliopsida</taxon>
        <taxon>eudicotyledons</taxon>
        <taxon>Gunneridae</taxon>
        <taxon>Pentapetalae</taxon>
        <taxon>asterids</taxon>
        <taxon>Ericales</taxon>
        <taxon>Ericaceae</taxon>
        <taxon>Ericoideae</taxon>
        <taxon>Rhodoreae</taxon>
        <taxon>Rhododendron</taxon>
    </lineage>
</organism>
<keyword evidence="3" id="KW-1185">Reference proteome</keyword>
<dbReference type="AlphaFoldDB" id="A0AAV6LI67"/>
<dbReference type="InterPro" id="IPR026960">
    <property type="entry name" value="RVT-Znf"/>
</dbReference>
<evidence type="ECO:0000313" key="2">
    <source>
        <dbReference type="EMBL" id="KAG5564452.1"/>
    </source>
</evidence>